<proteinExistence type="predicted"/>
<feature type="region of interest" description="Disordered" evidence="3">
    <location>
        <begin position="357"/>
        <end position="380"/>
    </location>
</feature>
<organism evidence="5 6">
    <name type="scientific">Polyrhizophydium stewartii</name>
    <dbReference type="NCBI Taxonomy" id="2732419"/>
    <lineage>
        <taxon>Eukaryota</taxon>
        <taxon>Fungi</taxon>
        <taxon>Fungi incertae sedis</taxon>
        <taxon>Chytridiomycota</taxon>
        <taxon>Chytridiomycota incertae sedis</taxon>
        <taxon>Chytridiomycetes</taxon>
        <taxon>Rhizophydiales</taxon>
        <taxon>Rhizophydiales incertae sedis</taxon>
        <taxon>Polyrhizophydium</taxon>
    </lineage>
</organism>
<dbReference type="PANTHER" id="PTHR10501">
    <property type="entry name" value="U1 SMALL NUCLEAR RIBONUCLEOPROTEIN A/U2 SMALL NUCLEAR RIBONUCLEOPROTEIN B"/>
    <property type="match status" value="1"/>
</dbReference>
<dbReference type="Proteomes" id="UP001527925">
    <property type="component" value="Unassembled WGS sequence"/>
</dbReference>
<dbReference type="Gene3D" id="3.30.70.330">
    <property type="match status" value="2"/>
</dbReference>
<sequence length="555" mass="57825">MPPAEEVSTIFVVGFPDDMADREFLNMFTFAAGFEAAALKVPGPGEFDDSGQLRRQIMGFARFRTRADAIKARDVLNGRKVDVDRGAVLKAELAKKNLKTFAAKRQPSLFDSAIFSVFGSSLPRSSPLAAPDPAVSAASAAAAAADLASSLGAYGSLSSHDFAAGSRFDFTSVSRAAAAAAAAAAASISTSDDAAVPGAVGIMGSAKRSSVSLAQSLGFDDKISSFSDMFEPAGRSGFLGSASMSDLHAFQPSFPIDVPSDLGDMLEPAPSMASSSLFGTSASSAFNAERGFNSVLYNSDSLLSGRFSSMHLSDTAATAAAAASLGAVSGGMSGPLGSGLGGMGGMTLSSNHLPLSLAQQPSQQQTQLSQQQTQQTQHTLGPQPLQLDRISQSQYNYSSSFPGTLPNGTIPFISGMDQNPPCNTLYVGNLPHDASEDELRQLFSTQPGFKRLCFRVRSNGPMCFVEFENVDYATASLFQLYGNHLSNSTKGGIRLSYSKNPLGVRQSRPALPVQPMLAGIGNPALAGYIPSALSAALPIPAIPASLGDKDFRHIH</sequence>
<dbReference type="PROSITE" id="PS50102">
    <property type="entry name" value="RRM"/>
    <property type="match status" value="2"/>
</dbReference>
<evidence type="ECO:0000256" key="1">
    <source>
        <dbReference type="ARBA" id="ARBA00022884"/>
    </source>
</evidence>
<keyword evidence="6" id="KW-1185">Reference proteome</keyword>
<dbReference type="CDD" id="cd12245">
    <property type="entry name" value="RRM_scw1_like"/>
    <property type="match status" value="1"/>
</dbReference>
<dbReference type="InterPro" id="IPR012677">
    <property type="entry name" value="Nucleotide-bd_a/b_plait_sf"/>
</dbReference>
<gene>
    <name evidence="5" type="ORF">HK105_207693</name>
</gene>
<evidence type="ECO:0000313" key="5">
    <source>
        <dbReference type="EMBL" id="KAL2912806.1"/>
    </source>
</evidence>
<dbReference type="EMBL" id="JADGIZ020000057">
    <property type="protein sequence ID" value="KAL2912806.1"/>
    <property type="molecule type" value="Genomic_DNA"/>
</dbReference>
<keyword evidence="1 2" id="KW-0694">RNA-binding</keyword>
<feature type="domain" description="RRM" evidence="4">
    <location>
        <begin position="423"/>
        <end position="500"/>
    </location>
</feature>
<evidence type="ECO:0000313" key="6">
    <source>
        <dbReference type="Proteomes" id="UP001527925"/>
    </source>
</evidence>
<protein>
    <recommendedName>
        <fullName evidence="4">RRM domain-containing protein</fullName>
    </recommendedName>
</protein>
<reference evidence="5 6" key="1">
    <citation type="submission" date="2023-09" db="EMBL/GenBank/DDBJ databases">
        <title>Pangenome analysis of Batrachochytrium dendrobatidis and related Chytrids.</title>
        <authorList>
            <person name="Yacoub M.N."/>
            <person name="Stajich J.E."/>
            <person name="James T.Y."/>
        </authorList>
    </citation>
    <scope>NUCLEOTIDE SEQUENCE [LARGE SCALE GENOMIC DNA]</scope>
    <source>
        <strain evidence="5 6">JEL0888</strain>
    </source>
</reference>
<name>A0ABR4MZV4_9FUNG</name>
<evidence type="ECO:0000256" key="3">
    <source>
        <dbReference type="SAM" id="MobiDB-lite"/>
    </source>
</evidence>
<evidence type="ECO:0000259" key="4">
    <source>
        <dbReference type="PROSITE" id="PS50102"/>
    </source>
</evidence>
<feature type="domain" description="RRM" evidence="4">
    <location>
        <begin position="8"/>
        <end position="96"/>
    </location>
</feature>
<dbReference type="InterPro" id="IPR000504">
    <property type="entry name" value="RRM_dom"/>
</dbReference>
<dbReference type="Pfam" id="PF00076">
    <property type="entry name" value="RRM_1"/>
    <property type="match status" value="1"/>
</dbReference>
<comment type="caution">
    <text evidence="5">The sequence shown here is derived from an EMBL/GenBank/DDBJ whole genome shotgun (WGS) entry which is preliminary data.</text>
</comment>
<evidence type="ECO:0000256" key="2">
    <source>
        <dbReference type="PROSITE-ProRule" id="PRU00176"/>
    </source>
</evidence>
<dbReference type="InterPro" id="IPR035979">
    <property type="entry name" value="RBD_domain_sf"/>
</dbReference>
<dbReference type="SUPFAM" id="SSF54928">
    <property type="entry name" value="RNA-binding domain, RBD"/>
    <property type="match status" value="2"/>
</dbReference>
<accession>A0ABR4MZV4</accession>
<dbReference type="SMART" id="SM00360">
    <property type="entry name" value="RRM"/>
    <property type="match status" value="2"/>
</dbReference>